<dbReference type="InterPro" id="IPR001789">
    <property type="entry name" value="Sig_transdc_resp-reg_receiver"/>
</dbReference>
<dbReference type="GO" id="GO:0004672">
    <property type="term" value="F:protein kinase activity"/>
    <property type="evidence" value="ECO:0007669"/>
    <property type="project" value="UniProtKB-ARBA"/>
</dbReference>
<dbReference type="Pfam" id="PF01627">
    <property type="entry name" value="Hpt"/>
    <property type="match status" value="1"/>
</dbReference>
<reference evidence="4 5" key="1">
    <citation type="submission" date="2015-12" db="EMBL/GenBank/DDBJ databases">
        <title>Complete genome of Roseateles depolymerans KCTC 42856.</title>
        <authorList>
            <person name="Kim K.M."/>
        </authorList>
    </citation>
    <scope>NUCLEOTIDE SEQUENCE [LARGE SCALE GENOMIC DNA]</scope>
    <source>
        <strain evidence="4 5">KCTC 42856</strain>
    </source>
</reference>
<protein>
    <submittedName>
        <fullName evidence="4">Response regulator receiver and Hpt phospho transfer protein</fullName>
    </submittedName>
</protein>
<dbReference type="Gene3D" id="1.20.120.160">
    <property type="entry name" value="HPT domain"/>
    <property type="match status" value="1"/>
</dbReference>
<dbReference type="CDD" id="cd00156">
    <property type="entry name" value="REC"/>
    <property type="match status" value="1"/>
</dbReference>
<dbReference type="Pfam" id="PF00072">
    <property type="entry name" value="Response_reg"/>
    <property type="match status" value="1"/>
</dbReference>
<keyword evidence="1" id="KW-0597">Phosphoprotein</keyword>
<evidence type="ECO:0000256" key="1">
    <source>
        <dbReference type="ARBA" id="ARBA00022553"/>
    </source>
</evidence>
<dbReference type="PANTHER" id="PTHR44591:SF3">
    <property type="entry name" value="RESPONSE REGULATORY DOMAIN-CONTAINING PROTEIN"/>
    <property type="match status" value="1"/>
</dbReference>
<evidence type="ECO:0000256" key="2">
    <source>
        <dbReference type="ARBA" id="ARBA00023012"/>
    </source>
</evidence>
<dbReference type="InterPro" id="IPR008207">
    <property type="entry name" value="Sig_transdc_His_kin_Hpt_dom"/>
</dbReference>
<keyword evidence="5" id="KW-1185">Reference proteome</keyword>
<dbReference type="RefSeq" id="WP_058933500.1">
    <property type="nucleotide sequence ID" value="NZ_CP013729.1"/>
</dbReference>
<dbReference type="InterPro" id="IPR036641">
    <property type="entry name" value="HPT_dom_sf"/>
</dbReference>
<dbReference type="PANTHER" id="PTHR44591">
    <property type="entry name" value="STRESS RESPONSE REGULATOR PROTEIN 1"/>
    <property type="match status" value="1"/>
</dbReference>
<evidence type="ECO:0000256" key="3">
    <source>
        <dbReference type="SAM" id="MobiDB-lite"/>
    </source>
</evidence>
<dbReference type="AlphaFoldDB" id="A0A0U2TXM9"/>
<feature type="region of interest" description="Disordered" evidence="3">
    <location>
        <begin position="126"/>
        <end position="169"/>
    </location>
</feature>
<dbReference type="KEGG" id="rdp:RD2015_442"/>
<dbReference type="Proteomes" id="UP000060699">
    <property type="component" value="Chromosome"/>
</dbReference>
<keyword evidence="2" id="KW-0902">Two-component regulatory system</keyword>
<dbReference type="PROSITE" id="PS50894">
    <property type="entry name" value="HPT"/>
    <property type="match status" value="1"/>
</dbReference>
<dbReference type="Gene3D" id="3.40.50.2300">
    <property type="match status" value="1"/>
</dbReference>
<evidence type="ECO:0000313" key="4">
    <source>
        <dbReference type="EMBL" id="ALV04945.1"/>
    </source>
</evidence>
<dbReference type="SUPFAM" id="SSF47226">
    <property type="entry name" value="Histidine-containing phosphotransfer domain, HPT domain"/>
    <property type="match status" value="1"/>
</dbReference>
<proteinExistence type="predicted"/>
<dbReference type="SUPFAM" id="SSF52172">
    <property type="entry name" value="CheY-like"/>
    <property type="match status" value="1"/>
</dbReference>
<dbReference type="InterPro" id="IPR050595">
    <property type="entry name" value="Bact_response_regulator"/>
</dbReference>
<dbReference type="OrthoDB" id="9150035at2"/>
<organism evidence="4 5">
    <name type="scientific">Roseateles depolymerans</name>
    <dbReference type="NCBI Taxonomy" id="76731"/>
    <lineage>
        <taxon>Bacteria</taxon>
        <taxon>Pseudomonadati</taxon>
        <taxon>Pseudomonadota</taxon>
        <taxon>Betaproteobacteria</taxon>
        <taxon>Burkholderiales</taxon>
        <taxon>Sphaerotilaceae</taxon>
        <taxon>Roseateles</taxon>
    </lineage>
</organism>
<dbReference type="InterPro" id="IPR011006">
    <property type="entry name" value="CheY-like_superfamily"/>
</dbReference>
<dbReference type="GO" id="GO:0000160">
    <property type="term" value="P:phosphorelay signal transduction system"/>
    <property type="evidence" value="ECO:0007669"/>
    <property type="project" value="UniProtKB-KW"/>
</dbReference>
<sequence length="273" mass="29499">MAAPVRVLLVEDDASLQRFVAMALEDQDVLLVGCTSVDEALLTLGRHGFDLIITDLMLPVRHGQELLAELRAQPELRRDAMLAVFSAGLNAQVRRQLEGLGVGRFLVKPCSLAELRACVDEARKAPGMSEATDRHAAQPSTQTPPQAPAQTSKQPSEQPSKQPSKEEQQADAIATFFGDNTALYEAFLARCKAQFPKDLAQGREAVQRGDAQSLRHLAHSLKSVLTTLGYPEAAATARALEDLAHQASADPAGHAQALRDAWQRLDAAVSQQL</sequence>
<name>A0A0U2TXM9_9BURK</name>
<dbReference type="PROSITE" id="PS50110">
    <property type="entry name" value="RESPONSE_REGULATORY"/>
    <property type="match status" value="1"/>
</dbReference>
<evidence type="ECO:0000313" key="5">
    <source>
        <dbReference type="Proteomes" id="UP000060699"/>
    </source>
</evidence>
<gene>
    <name evidence="4" type="ORF">RD2015_442</name>
</gene>
<feature type="compositionally biased region" description="Low complexity" evidence="3">
    <location>
        <begin position="137"/>
        <end position="156"/>
    </location>
</feature>
<accession>A0A0U2TXM9</accession>
<dbReference type="STRING" id="76731.RD2015_442"/>
<dbReference type="EMBL" id="CP013729">
    <property type="protein sequence ID" value="ALV04945.1"/>
    <property type="molecule type" value="Genomic_DNA"/>
</dbReference>
<dbReference type="SMART" id="SM00448">
    <property type="entry name" value="REC"/>
    <property type="match status" value="1"/>
</dbReference>